<reference evidence="4" key="1">
    <citation type="journal article" date="2013" name="PLoS ONE">
        <title>Metagenomic insights into the carbohydrate-active enzymes carried by the microorganisms adhering to solid digesta in the rumen of cows.</title>
        <authorList>
            <person name="Wang L."/>
            <person name="Hatem A."/>
            <person name="Catalyurek U.V."/>
            <person name="Morrison M."/>
            <person name="Yu Z."/>
        </authorList>
    </citation>
    <scope>NUCLEOTIDE SEQUENCE</scope>
</reference>
<protein>
    <submittedName>
        <fullName evidence="4">Transcriptional regulator, TetR family</fullName>
    </submittedName>
</protein>
<dbReference type="GO" id="GO:0003677">
    <property type="term" value="F:DNA binding"/>
    <property type="evidence" value="ECO:0007669"/>
    <property type="project" value="UniProtKB-UniRule"/>
</dbReference>
<sequence>MAVYTKGKETKRQLVDLVYNMLRERDASTITAREVAVAHGCSAAAIYRHFESLEALISVASVRFLHTYMEEYSSLMDSDLPFLELYVEGWELFDRYAFERPDLYYRLFWGEENHNLGDAVQEYYELFPFEASKKSAAYFYTLMFNDDMVERDYLMLHRAVNLGLITDEEARYFSRSNNLIARGLIFDAMATEGAERGELREMCDSLIRENMRKVMA</sequence>
<name>W0FGZ3_9BACT</name>
<proteinExistence type="predicted"/>
<dbReference type="SUPFAM" id="SSF46689">
    <property type="entry name" value="Homeodomain-like"/>
    <property type="match status" value="1"/>
</dbReference>
<feature type="domain" description="HTH tetR-type" evidence="3">
    <location>
        <begin position="8"/>
        <end position="68"/>
    </location>
</feature>
<evidence type="ECO:0000256" key="2">
    <source>
        <dbReference type="PROSITE-ProRule" id="PRU00335"/>
    </source>
</evidence>
<dbReference type="Gene3D" id="1.10.357.10">
    <property type="entry name" value="Tetracycline Repressor, domain 2"/>
    <property type="match status" value="1"/>
</dbReference>
<accession>W0FGZ3</accession>
<dbReference type="EMBL" id="KC246780">
    <property type="protein sequence ID" value="AHF23956.1"/>
    <property type="molecule type" value="Genomic_DNA"/>
</dbReference>
<dbReference type="AlphaFoldDB" id="W0FGZ3"/>
<feature type="DNA-binding region" description="H-T-H motif" evidence="2">
    <location>
        <begin position="31"/>
        <end position="50"/>
    </location>
</feature>
<dbReference type="InterPro" id="IPR009057">
    <property type="entry name" value="Homeodomain-like_sf"/>
</dbReference>
<dbReference type="PROSITE" id="PS50977">
    <property type="entry name" value="HTH_TETR_2"/>
    <property type="match status" value="1"/>
</dbReference>
<organism evidence="4">
    <name type="scientific">uncultured bacterium Contig19</name>
    <dbReference type="NCBI Taxonomy" id="1393523"/>
    <lineage>
        <taxon>Bacteria</taxon>
        <taxon>environmental samples</taxon>
    </lineage>
</organism>
<dbReference type="InterPro" id="IPR001647">
    <property type="entry name" value="HTH_TetR"/>
</dbReference>
<evidence type="ECO:0000259" key="3">
    <source>
        <dbReference type="PROSITE" id="PS50977"/>
    </source>
</evidence>
<keyword evidence="1 2" id="KW-0238">DNA-binding</keyword>
<evidence type="ECO:0000256" key="1">
    <source>
        <dbReference type="ARBA" id="ARBA00023125"/>
    </source>
</evidence>
<evidence type="ECO:0000313" key="4">
    <source>
        <dbReference type="EMBL" id="AHF23956.1"/>
    </source>
</evidence>